<keyword evidence="5" id="KW-1185">Reference proteome</keyword>
<feature type="compositionally biased region" description="Gly residues" evidence="2">
    <location>
        <begin position="33"/>
        <end position="57"/>
    </location>
</feature>
<reference evidence="4 5" key="1">
    <citation type="submission" date="2019-02" db="EMBL/GenBank/DDBJ databases">
        <title>Deep-cultivation of Planctomycetes and their phenomic and genomic characterization uncovers novel biology.</title>
        <authorList>
            <person name="Wiegand S."/>
            <person name="Jogler M."/>
            <person name="Boedeker C."/>
            <person name="Pinto D."/>
            <person name="Vollmers J."/>
            <person name="Rivas-Marin E."/>
            <person name="Kohn T."/>
            <person name="Peeters S.H."/>
            <person name="Heuer A."/>
            <person name="Rast P."/>
            <person name="Oberbeckmann S."/>
            <person name="Bunk B."/>
            <person name="Jeske O."/>
            <person name="Meyerdierks A."/>
            <person name="Storesund J.E."/>
            <person name="Kallscheuer N."/>
            <person name="Luecker S."/>
            <person name="Lage O.M."/>
            <person name="Pohl T."/>
            <person name="Merkel B.J."/>
            <person name="Hornburger P."/>
            <person name="Mueller R.-W."/>
            <person name="Bruemmer F."/>
            <person name="Labrenz M."/>
            <person name="Spormann A.M."/>
            <person name="Op den Camp H."/>
            <person name="Overmann J."/>
            <person name="Amann R."/>
            <person name="Jetten M.S.M."/>
            <person name="Mascher T."/>
            <person name="Medema M.H."/>
            <person name="Devos D.P."/>
            <person name="Kaster A.-K."/>
            <person name="Ovreas L."/>
            <person name="Rohde M."/>
            <person name="Galperin M.Y."/>
            <person name="Jogler C."/>
        </authorList>
    </citation>
    <scope>NUCLEOTIDE SEQUENCE [LARGE SCALE GENOMIC DNA]</scope>
    <source>
        <strain evidence="4 5">Poly30</strain>
    </source>
</reference>
<gene>
    <name evidence="4" type="ORF">Poly30_05830</name>
</gene>
<dbReference type="InterPro" id="IPR000163">
    <property type="entry name" value="Prohibitin"/>
</dbReference>
<dbReference type="GO" id="GO:0016020">
    <property type="term" value="C:membrane"/>
    <property type="evidence" value="ECO:0007669"/>
    <property type="project" value="InterPro"/>
</dbReference>
<evidence type="ECO:0000256" key="1">
    <source>
        <dbReference type="SAM" id="Coils"/>
    </source>
</evidence>
<evidence type="ECO:0000259" key="3">
    <source>
        <dbReference type="Pfam" id="PF01145"/>
    </source>
</evidence>
<evidence type="ECO:0000313" key="5">
    <source>
        <dbReference type="Proteomes" id="UP000320390"/>
    </source>
</evidence>
<dbReference type="OrthoDB" id="5490611at2"/>
<proteinExistence type="predicted"/>
<feature type="coiled-coil region" evidence="1">
    <location>
        <begin position="262"/>
        <end position="296"/>
    </location>
</feature>
<dbReference type="Proteomes" id="UP000320390">
    <property type="component" value="Chromosome"/>
</dbReference>
<dbReference type="PANTHER" id="PTHR23222">
    <property type="entry name" value="PROHIBITIN"/>
    <property type="match status" value="1"/>
</dbReference>
<name>A0A518ELX7_9BACT</name>
<feature type="region of interest" description="Disordered" evidence="2">
    <location>
        <begin position="1"/>
        <end position="63"/>
    </location>
</feature>
<sequence>MSKTIDVEGSSGDGDKGRGFDPPWEGAKKAWKGFGGGGSGPWGSGGSGGGGRGGRSGGPDFPDPPPLVKIAGGVFVVLLVLFTVLGLSGKLGIAKVEADEIAVRVNYLSGTEHVVSDPGYQFYIPFLMDVYKLDGRTQEYLMKGDSYQGLGQAPYLTVRAIDGSNFWFDELKIQYEVNPDDAGILIRDSGLGDNYKEEWIKSYARSILRDEFGRYSAVDVADPTVYKQAPEAARAKMNEILGPHGIRVVRIITPNPQFDENYERAIEMRKEADQEVEELRARVLQIEQEREQRLAKVRKEKEVEMQELTGQLTKELLAAEQSAIRVEKSADAFAMERIAEGTANEARYKAEATGLVAKYTKEAEGIESKAKALEQRGEVVVREALVQKLLGVKFTLVPYSRDPSPERLEHSGSTQSPERMIPADEAGGN</sequence>
<dbReference type="AlphaFoldDB" id="A0A518ELX7"/>
<dbReference type="EMBL" id="CP036434">
    <property type="protein sequence ID" value="QDV05088.1"/>
    <property type="molecule type" value="Genomic_DNA"/>
</dbReference>
<accession>A0A518ELX7</accession>
<keyword evidence="1" id="KW-0175">Coiled coil</keyword>
<dbReference type="InterPro" id="IPR001107">
    <property type="entry name" value="Band_7"/>
</dbReference>
<dbReference type="Pfam" id="PF01145">
    <property type="entry name" value="Band_7"/>
    <property type="match status" value="1"/>
</dbReference>
<organism evidence="4 5">
    <name type="scientific">Saltatorellus ferox</name>
    <dbReference type="NCBI Taxonomy" id="2528018"/>
    <lineage>
        <taxon>Bacteria</taxon>
        <taxon>Pseudomonadati</taxon>
        <taxon>Planctomycetota</taxon>
        <taxon>Planctomycetia</taxon>
        <taxon>Planctomycetia incertae sedis</taxon>
        <taxon>Saltatorellus</taxon>
    </lineage>
</organism>
<evidence type="ECO:0000313" key="4">
    <source>
        <dbReference type="EMBL" id="QDV05088.1"/>
    </source>
</evidence>
<feature type="region of interest" description="Disordered" evidence="2">
    <location>
        <begin position="398"/>
        <end position="429"/>
    </location>
</feature>
<evidence type="ECO:0000256" key="2">
    <source>
        <dbReference type="SAM" id="MobiDB-lite"/>
    </source>
</evidence>
<protein>
    <submittedName>
        <fullName evidence="4">SPFH domain / Band 7 family protein</fullName>
    </submittedName>
</protein>
<dbReference type="RefSeq" id="WP_145194511.1">
    <property type="nucleotide sequence ID" value="NZ_CP036434.1"/>
</dbReference>
<feature type="domain" description="Band 7" evidence="3">
    <location>
        <begin position="95"/>
        <end position="283"/>
    </location>
</feature>
<dbReference type="PANTHER" id="PTHR23222:SF0">
    <property type="entry name" value="PROHIBITIN 1"/>
    <property type="match status" value="1"/>
</dbReference>